<evidence type="ECO:0000313" key="2">
    <source>
        <dbReference type="EMBL" id="PKC02603.1"/>
    </source>
</evidence>
<reference evidence="3 4" key="3">
    <citation type="submission" date="2017-10" db="EMBL/GenBank/DDBJ databases">
        <title>Extensive intraspecific genome diversity in a model arbuscular mycorrhizal fungus.</title>
        <authorList>
            <person name="Chen E.C.H."/>
            <person name="Morin E."/>
            <person name="Baudet D."/>
            <person name="Noel J."/>
            <person name="Ndikumana S."/>
            <person name="Charron P."/>
            <person name="St-Onge C."/>
            <person name="Giorgi J."/>
            <person name="Grigoriev I.V."/>
            <person name="Roux C."/>
            <person name="Martin F.M."/>
            <person name="Corradi N."/>
        </authorList>
    </citation>
    <scope>NUCLEOTIDE SEQUENCE [LARGE SCALE GENOMIC DNA]</scope>
    <source>
        <strain evidence="3 4">A1</strain>
    </source>
</reference>
<comment type="caution">
    <text evidence="2">The sequence shown here is derived from an EMBL/GenBank/DDBJ whole genome shotgun (WGS) entry which is preliminary data.</text>
</comment>
<dbReference type="VEuPathDB" id="FungiDB:RhiirA1_510508"/>
<dbReference type="EMBL" id="LLXH01000414">
    <property type="protein sequence ID" value="PKC67092.1"/>
    <property type="molecule type" value="Genomic_DNA"/>
</dbReference>
<evidence type="ECO:0000313" key="4">
    <source>
        <dbReference type="Proteomes" id="UP000232688"/>
    </source>
</evidence>
<protein>
    <submittedName>
        <fullName evidence="2">Uncharacterized protein</fullName>
    </submittedName>
</protein>
<dbReference type="VEuPathDB" id="FungiDB:RhiirFUN_014740"/>
<reference evidence="2 5" key="2">
    <citation type="submission" date="2017-09" db="EMBL/GenBank/DDBJ databases">
        <title>Extensive intraspecific genome diversity in a model arbuscular mycorrhizal fungus.</title>
        <authorList>
            <person name="Chen E.C."/>
            <person name="Morin E."/>
            <person name="Beaudet D."/>
            <person name="Noel J."/>
            <person name="Ndikumana S."/>
            <person name="Charron P."/>
            <person name="St-Onge C."/>
            <person name="Giorgi J."/>
            <person name="Grigoriev I.V."/>
            <person name="Roux C."/>
            <person name="Martin F.M."/>
            <person name="Corradi N."/>
        </authorList>
    </citation>
    <scope>NUCLEOTIDE SEQUENCE [LARGE SCALE GENOMIC DNA]</scope>
    <source>
        <strain evidence="2 5">A5</strain>
    </source>
</reference>
<dbReference type="AlphaFoldDB" id="A0A2I1ERV7"/>
<dbReference type="Proteomes" id="UP000232688">
    <property type="component" value="Unassembled WGS sequence"/>
</dbReference>
<sequence length="344" mass="40291">MNSVDGMIINSTLPATSTNEYSFYHYTSKYDSFYRVTCKVILHGAVMDNHDYDHGFFYENSAVYYKMYYVACKHIPHSLIIRLLNKEVCRTDYGNLDRQEILSLNQKLELENELKQILPSHLMKHSITERPEYNYDINYAHSNMQATAQTNYDHSLSHINKQDINGIRDYTHVTNPQQQIHFNNTSQQFPEREMRLVPNNNISSFHENIAMVTPTDINNGLYHQNGMRDFQQYQIPENDRQGINGDYTDYTYISYSQQQVETDNFPQYHLIKNNGNIGHNVAMTDVNQIYDDNNLPLNSNFPQHIPETRIDYNNTFDENTGNNLIITQAASDENYHERPCNIHS</sequence>
<gene>
    <name evidence="1" type="ORF">CHRIB12_LOCUS18829</name>
    <name evidence="3" type="ORF">RhiirA1_510508</name>
    <name evidence="2" type="ORF">RhiirA5_425014</name>
</gene>
<dbReference type="EMBL" id="CAGKOT010000051">
    <property type="protein sequence ID" value="CAB5384362.1"/>
    <property type="molecule type" value="Genomic_DNA"/>
</dbReference>
<dbReference type="VEuPathDB" id="FungiDB:FUN_012377"/>
<organism evidence="2 5">
    <name type="scientific">Rhizophagus irregularis</name>
    <dbReference type="NCBI Taxonomy" id="588596"/>
    <lineage>
        <taxon>Eukaryota</taxon>
        <taxon>Fungi</taxon>
        <taxon>Fungi incertae sedis</taxon>
        <taxon>Mucoromycota</taxon>
        <taxon>Glomeromycotina</taxon>
        <taxon>Glomeromycetes</taxon>
        <taxon>Glomerales</taxon>
        <taxon>Glomeraceae</taxon>
        <taxon>Rhizophagus</taxon>
    </lineage>
</organism>
<name>A0A2I1ERV7_9GLOM</name>
<dbReference type="EMBL" id="LLXJ01001356">
    <property type="protein sequence ID" value="PKC02603.1"/>
    <property type="molecule type" value="Genomic_DNA"/>
</dbReference>
<reference evidence="2 5" key="1">
    <citation type="submission" date="2016-04" db="EMBL/GenBank/DDBJ databases">
        <title>Genome analyses suggest a sexual origin of heterokaryosis in a supposedly ancient asexual fungus.</title>
        <authorList>
            <person name="Ropars J."/>
            <person name="Sedzielewska K."/>
            <person name="Noel J."/>
            <person name="Charron P."/>
            <person name="Farinelli L."/>
            <person name="Marton T."/>
            <person name="Kruger M."/>
            <person name="Pelin A."/>
            <person name="Brachmann A."/>
            <person name="Corradi N."/>
        </authorList>
    </citation>
    <scope>NUCLEOTIDE SEQUENCE [LARGE SCALE GENOMIC DNA]</scope>
    <source>
        <strain evidence="2 5">A5</strain>
    </source>
</reference>
<dbReference type="OrthoDB" id="2313635at2759"/>
<evidence type="ECO:0000313" key="3">
    <source>
        <dbReference type="EMBL" id="PKC67092.1"/>
    </source>
</evidence>
<evidence type="ECO:0000313" key="1">
    <source>
        <dbReference type="EMBL" id="CAB5384362.1"/>
    </source>
</evidence>
<reference evidence="1" key="5">
    <citation type="submission" date="2020-05" db="EMBL/GenBank/DDBJ databases">
        <authorList>
            <person name="Rincon C."/>
            <person name="Sanders R I."/>
            <person name="Robbins C."/>
            <person name="Chaturvedi A."/>
        </authorList>
    </citation>
    <scope>NUCLEOTIDE SEQUENCE</scope>
    <source>
        <strain evidence="1">CHB12</strain>
    </source>
</reference>
<evidence type="ECO:0000313" key="5">
    <source>
        <dbReference type="Proteomes" id="UP000232722"/>
    </source>
</evidence>
<dbReference type="Proteomes" id="UP000684084">
    <property type="component" value="Unassembled WGS sequence"/>
</dbReference>
<dbReference type="Proteomes" id="UP000232722">
    <property type="component" value="Unassembled WGS sequence"/>
</dbReference>
<reference evidence="3 4" key="4">
    <citation type="submission" date="2017-10" db="EMBL/GenBank/DDBJ databases">
        <title>Genome analyses suggest a sexual origin of heterokaryosis in a supposedly ancient asexual fungus.</title>
        <authorList>
            <person name="Corradi N."/>
            <person name="Sedzielewska K."/>
            <person name="Noel J."/>
            <person name="Charron P."/>
            <person name="Farinelli L."/>
            <person name="Marton T."/>
            <person name="Kruger M."/>
            <person name="Pelin A."/>
            <person name="Brachmann A."/>
            <person name="Corradi N."/>
        </authorList>
    </citation>
    <scope>NUCLEOTIDE SEQUENCE [LARGE SCALE GENOMIC DNA]</scope>
    <source>
        <strain evidence="3 4">A1</strain>
    </source>
</reference>
<proteinExistence type="predicted"/>
<accession>A0A2I1ERV7</accession>